<dbReference type="Proteomes" id="UP000183071">
    <property type="component" value="Unassembled WGS sequence"/>
</dbReference>
<reference evidence="2 4" key="1">
    <citation type="submission" date="2015-07" db="EMBL/GenBank/DDBJ databases">
        <title>Genome of Polaribacter dokdonenesis DSW-5, isolated from seawater off Dokdo in Korea.</title>
        <authorList>
            <person name="Yoon K."/>
            <person name="Song J.Y."/>
            <person name="Kim J.F."/>
        </authorList>
    </citation>
    <scope>NUCLEOTIDE SEQUENCE [LARGE SCALE GENOMIC DNA]</scope>
    <source>
        <strain evidence="2 4">DSW-5</strain>
    </source>
</reference>
<dbReference type="OrthoDB" id="9808870at2"/>
<sequence length="193" mass="21999">MNDFELYFKMGLTHVLDFSAYDHILFLIVLAVVFNFRQWQKVLWLVTLFTIGHSITLALSAYKIVQFPIDIIEFLIPLTIFITGFINVVFTKNTGAKNGSLNLIFALFFGLIHGLGFSNYFKMMIGQEEDKLMPLLEFALGIEAAQIIIVLGILIIGAIFQGLFKVSKRDWVMVTSSIVIGFAIQMMIDRVFW</sequence>
<dbReference type="EMBL" id="FNUE01000001">
    <property type="protein sequence ID" value="SEE07845.1"/>
    <property type="molecule type" value="Genomic_DNA"/>
</dbReference>
<dbReference type="Pfam" id="PF13795">
    <property type="entry name" value="HupE_UreJ_2"/>
    <property type="match status" value="1"/>
</dbReference>
<feature type="transmembrane region" description="Helical" evidence="1">
    <location>
        <begin position="141"/>
        <end position="164"/>
    </location>
</feature>
<dbReference type="RefSeq" id="WP_053973758.1">
    <property type="nucleotide sequence ID" value="NZ_FNUE01000001.1"/>
</dbReference>
<feature type="transmembrane region" description="Helical" evidence="1">
    <location>
        <begin position="71"/>
        <end position="90"/>
    </location>
</feature>
<keyword evidence="1" id="KW-0812">Transmembrane</keyword>
<organism evidence="2 4">
    <name type="scientific">Polaribacter dokdonensis DSW-5</name>
    <dbReference type="NCBI Taxonomy" id="1300348"/>
    <lineage>
        <taxon>Bacteria</taxon>
        <taxon>Pseudomonadati</taxon>
        <taxon>Bacteroidota</taxon>
        <taxon>Flavobacteriia</taxon>
        <taxon>Flavobacteriales</taxon>
        <taxon>Flavobacteriaceae</taxon>
    </lineage>
</organism>
<evidence type="ECO:0000313" key="2">
    <source>
        <dbReference type="EMBL" id="KOY51592.1"/>
    </source>
</evidence>
<dbReference type="EMBL" id="LGBR01000001">
    <property type="protein sequence ID" value="KOY51592.1"/>
    <property type="molecule type" value="Genomic_DNA"/>
</dbReference>
<keyword evidence="1" id="KW-1133">Transmembrane helix</keyword>
<evidence type="ECO:0000313" key="5">
    <source>
        <dbReference type="Proteomes" id="UP000183071"/>
    </source>
</evidence>
<dbReference type="STRING" id="1300348.I602_1152"/>
<dbReference type="PATRIC" id="fig|1300348.6.peg.1152"/>
<accession>A0A0M9CFP6</accession>
<keyword evidence="5" id="KW-1185">Reference proteome</keyword>
<keyword evidence="1" id="KW-0472">Membrane</keyword>
<feature type="transmembrane region" description="Helical" evidence="1">
    <location>
        <begin position="20"/>
        <end position="36"/>
    </location>
</feature>
<comment type="caution">
    <text evidence="2">The sequence shown here is derived from an EMBL/GenBank/DDBJ whole genome shotgun (WGS) entry which is preliminary data.</text>
</comment>
<protein>
    <submittedName>
        <fullName evidence="3">HupE / UreJ protein</fullName>
    </submittedName>
</protein>
<evidence type="ECO:0000313" key="4">
    <source>
        <dbReference type="Proteomes" id="UP000037716"/>
    </source>
</evidence>
<feature type="transmembrane region" description="Helical" evidence="1">
    <location>
        <begin position="43"/>
        <end position="65"/>
    </location>
</feature>
<dbReference type="AlphaFoldDB" id="A0A0M9CFP6"/>
<dbReference type="Proteomes" id="UP000037716">
    <property type="component" value="Unassembled WGS sequence"/>
</dbReference>
<evidence type="ECO:0000256" key="1">
    <source>
        <dbReference type="SAM" id="Phobius"/>
    </source>
</evidence>
<reference evidence="3 5" key="2">
    <citation type="submission" date="2016-10" db="EMBL/GenBank/DDBJ databases">
        <authorList>
            <person name="Varghese N."/>
            <person name="Submissions S."/>
        </authorList>
    </citation>
    <scope>NUCLEOTIDE SEQUENCE [LARGE SCALE GENOMIC DNA]</scope>
    <source>
        <strain evidence="3 5">DSW-5</strain>
    </source>
</reference>
<evidence type="ECO:0000313" key="3">
    <source>
        <dbReference type="EMBL" id="SEE07845.1"/>
    </source>
</evidence>
<name>A0A0M9CFP6_9FLAO</name>
<feature type="transmembrane region" description="Helical" evidence="1">
    <location>
        <begin position="102"/>
        <end position="121"/>
    </location>
</feature>
<gene>
    <name evidence="2" type="ORF">I602_1152</name>
    <name evidence="3" type="ORF">SAMN05444353_0623</name>
</gene>
<proteinExistence type="predicted"/>
<dbReference type="InterPro" id="IPR032809">
    <property type="entry name" value="Put_HupE_UreJ"/>
</dbReference>
<feature type="transmembrane region" description="Helical" evidence="1">
    <location>
        <begin position="171"/>
        <end position="188"/>
    </location>
</feature>